<dbReference type="AlphaFoldDB" id="A0A6A5SQS7"/>
<keyword evidence="2" id="KW-1185">Reference proteome</keyword>
<accession>A0A6A5SQS7</accession>
<dbReference type="EMBL" id="ML976039">
    <property type="protein sequence ID" value="KAF1942048.1"/>
    <property type="molecule type" value="Genomic_DNA"/>
</dbReference>
<sequence>MLFRSTSSLTNFDIIYSSRGARAESPSSPTIPVSYATCLNAAPLPLKPSSCPQATHLWTTTTPSRSTQRESLLPESFVAVLPVSTHTCPSMPYEPAWQCGL</sequence>
<proteinExistence type="predicted"/>
<protein>
    <submittedName>
        <fullName evidence="1">Uncharacterized protein</fullName>
    </submittedName>
</protein>
<organism evidence="1 2">
    <name type="scientific">Clathrospora elynae</name>
    <dbReference type="NCBI Taxonomy" id="706981"/>
    <lineage>
        <taxon>Eukaryota</taxon>
        <taxon>Fungi</taxon>
        <taxon>Dikarya</taxon>
        <taxon>Ascomycota</taxon>
        <taxon>Pezizomycotina</taxon>
        <taxon>Dothideomycetes</taxon>
        <taxon>Pleosporomycetidae</taxon>
        <taxon>Pleosporales</taxon>
        <taxon>Diademaceae</taxon>
        <taxon>Clathrospora</taxon>
    </lineage>
</organism>
<dbReference type="Proteomes" id="UP000800038">
    <property type="component" value="Unassembled WGS sequence"/>
</dbReference>
<gene>
    <name evidence="1" type="ORF">EJ02DRAFT_182511</name>
</gene>
<name>A0A6A5SQS7_9PLEO</name>
<reference evidence="1" key="1">
    <citation type="journal article" date="2020" name="Stud. Mycol.">
        <title>101 Dothideomycetes genomes: a test case for predicting lifestyles and emergence of pathogens.</title>
        <authorList>
            <person name="Haridas S."/>
            <person name="Albert R."/>
            <person name="Binder M."/>
            <person name="Bloem J."/>
            <person name="Labutti K."/>
            <person name="Salamov A."/>
            <person name="Andreopoulos B."/>
            <person name="Baker S."/>
            <person name="Barry K."/>
            <person name="Bills G."/>
            <person name="Bluhm B."/>
            <person name="Cannon C."/>
            <person name="Castanera R."/>
            <person name="Culley D."/>
            <person name="Daum C."/>
            <person name="Ezra D."/>
            <person name="Gonzalez J."/>
            <person name="Henrissat B."/>
            <person name="Kuo A."/>
            <person name="Liang C."/>
            <person name="Lipzen A."/>
            <person name="Lutzoni F."/>
            <person name="Magnuson J."/>
            <person name="Mondo S."/>
            <person name="Nolan M."/>
            <person name="Ohm R."/>
            <person name="Pangilinan J."/>
            <person name="Park H.-J."/>
            <person name="Ramirez L."/>
            <person name="Alfaro M."/>
            <person name="Sun H."/>
            <person name="Tritt A."/>
            <person name="Yoshinaga Y."/>
            <person name="Zwiers L.-H."/>
            <person name="Turgeon B."/>
            <person name="Goodwin S."/>
            <person name="Spatafora J."/>
            <person name="Crous P."/>
            <person name="Grigoriev I."/>
        </authorList>
    </citation>
    <scope>NUCLEOTIDE SEQUENCE</scope>
    <source>
        <strain evidence="1">CBS 161.51</strain>
    </source>
</reference>
<evidence type="ECO:0000313" key="1">
    <source>
        <dbReference type="EMBL" id="KAF1942048.1"/>
    </source>
</evidence>
<evidence type="ECO:0000313" key="2">
    <source>
        <dbReference type="Proteomes" id="UP000800038"/>
    </source>
</evidence>